<protein>
    <submittedName>
        <fullName evidence="1">Uncharacterized protein</fullName>
    </submittedName>
</protein>
<dbReference type="GeneID" id="89933031"/>
<reference evidence="1" key="2">
    <citation type="submission" date="2023-05" db="EMBL/GenBank/DDBJ databases">
        <authorList>
            <consortium name="Lawrence Berkeley National Laboratory"/>
            <person name="Steindorff A."/>
            <person name="Hensen N."/>
            <person name="Bonometti L."/>
            <person name="Westerberg I."/>
            <person name="Brannstrom I.O."/>
            <person name="Guillou S."/>
            <person name="Cros-Aarteil S."/>
            <person name="Calhoun S."/>
            <person name="Haridas S."/>
            <person name="Kuo A."/>
            <person name="Mondo S."/>
            <person name="Pangilinan J."/>
            <person name="Riley R."/>
            <person name="Labutti K."/>
            <person name="Andreopoulos B."/>
            <person name="Lipzen A."/>
            <person name="Chen C."/>
            <person name="Yanf M."/>
            <person name="Daum C."/>
            <person name="Ng V."/>
            <person name="Clum A."/>
            <person name="Ohm R."/>
            <person name="Martin F."/>
            <person name="Silar P."/>
            <person name="Natvig D."/>
            <person name="Lalanne C."/>
            <person name="Gautier V."/>
            <person name="Ament-Velasquez S.L."/>
            <person name="Kruys A."/>
            <person name="Hutchinson M.I."/>
            <person name="Powell A.J."/>
            <person name="Barry K."/>
            <person name="Miller A.N."/>
            <person name="Grigoriev I.V."/>
            <person name="Debuchy R."/>
            <person name="Gladieux P."/>
            <person name="Thoren M.H."/>
            <person name="Johannesson H."/>
        </authorList>
    </citation>
    <scope>NUCLEOTIDE SEQUENCE</scope>
    <source>
        <strain evidence="1">CBS 508.74</strain>
    </source>
</reference>
<keyword evidence="2" id="KW-1185">Reference proteome</keyword>
<accession>A0AAN6TAX2</accession>
<organism evidence="1 2">
    <name type="scientific">Canariomyces notabilis</name>
    <dbReference type="NCBI Taxonomy" id="2074819"/>
    <lineage>
        <taxon>Eukaryota</taxon>
        <taxon>Fungi</taxon>
        <taxon>Dikarya</taxon>
        <taxon>Ascomycota</taxon>
        <taxon>Pezizomycotina</taxon>
        <taxon>Sordariomycetes</taxon>
        <taxon>Sordariomycetidae</taxon>
        <taxon>Sordariales</taxon>
        <taxon>Chaetomiaceae</taxon>
        <taxon>Canariomyces</taxon>
    </lineage>
</organism>
<dbReference type="EMBL" id="MU853350">
    <property type="protein sequence ID" value="KAK4110532.1"/>
    <property type="molecule type" value="Genomic_DNA"/>
</dbReference>
<name>A0AAN6TAX2_9PEZI</name>
<dbReference type="RefSeq" id="XP_064668102.1">
    <property type="nucleotide sequence ID" value="XM_064808908.1"/>
</dbReference>
<evidence type="ECO:0000313" key="2">
    <source>
        <dbReference type="Proteomes" id="UP001302812"/>
    </source>
</evidence>
<proteinExistence type="predicted"/>
<evidence type="ECO:0000313" key="1">
    <source>
        <dbReference type="EMBL" id="KAK4110532.1"/>
    </source>
</evidence>
<sequence length="215" mass="23949">MCGTLLCPGSLAYNVVFRLHVRGFGYLAPDLQCRTDVRQGALTTSTRQVPHTSKPYIFGKTSPGIELNDWLLRPIFSSRSTLIPPSLTLNWMLALTRQFRGSSTHHHTCDREDCLERSISFVCTAQGEKTESALTDPIGFGPKVQPPRLHRPRCMSYTVPTTSSADVLRAYYTTTGAATDQTCCCVSQRVCYRTDDRGLCCPSTITLMRSRYEPG</sequence>
<comment type="caution">
    <text evidence="1">The sequence shown here is derived from an EMBL/GenBank/DDBJ whole genome shotgun (WGS) entry which is preliminary data.</text>
</comment>
<gene>
    <name evidence="1" type="ORF">N656DRAFT_211312</name>
</gene>
<dbReference type="Proteomes" id="UP001302812">
    <property type="component" value="Unassembled WGS sequence"/>
</dbReference>
<dbReference type="AlphaFoldDB" id="A0AAN6TAX2"/>
<reference evidence="1" key="1">
    <citation type="journal article" date="2023" name="Mol. Phylogenet. Evol.">
        <title>Genome-scale phylogeny and comparative genomics of the fungal order Sordariales.</title>
        <authorList>
            <person name="Hensen N."/>
            <person name="Bonometti L."/>
            <person name="Westerberg I."/>
            <person name="Brannstrom I.O."/>
            <person name="Guillou S."/>
            <person name="Cros-Aarteil S."/>
            <person name="Calhoun S."/>
            <person name="Haridas S."/>
            <person name="Kuo A."/>
            <person name="Mondo S."/>
            <person name="Pangilinan J."/>
            <person name="Riley R."/>
            <person name="LaButti K."/>
            <person name="Andreopoulos B."/>
            <person name="Lipzen A."/>
            <person name="Chen C."/>
            <person name="Yan M."/>
            <person name="Daum C."/>
            <person name="Ng V."/>
            <person name="Clum A."/>
            <person name="Steindorff A."/>
            <person name="Ohm R.A."/>
            <person name="Martin F."/>
            <person name="Silar P."/>
            <person name="Natvig D.O."/>
            <person name="Lalanne C."/>
            <person name="Gautier V."/>
            <person name="Ament-Velasquez S.L."/>
            <person name="Kruys A."/>
            <person name="Hutchinson M.I."/>
            <person name="Powell A.J."/>
            <person name="Barry K."/>
            <person name="Miller A.N."/>
            <person name="Grigoriev I.V."/>
            <person name="Debuchy R."/>
            <person name="Gladieux P."/>
            <person name="Hiltunen Thoren M."/>
            <person name="Johannesson H."/>
        </authorList>
    </citation>
    <scope>NUCLEOTIDE SEQUENCE</scope>
    <source>
        <strain evidence="1">CBS 508.74</strain>
    </source>
</reference>